<evidence type="ECO:0000313" key="1">
    <source>
        <dbReference type="EMBL" id="GGE76022.1"/>
    </source>
</evidence>
<protein>
    <submittedName>
        <fullName evidence="1">Uncharacterized protein</fullName>
    </submittedName>
</protein>
<gene>
    <name evidence="1" type="ORF">GCM10007140_27220</name>
</gene>
<comment type="caution">
    <text evidence="1">The sequence shown here is derived from an EMBL/GenBank/DDBJ whole genome shotgun (WGS) entry which is preliminary data.</text>
</comment>
<organism evidence="1 2">
    <name type="scientific">Priestia taiwanensis</name>
    <dbReference type="NCBI Taxonomy" id="1347902"/>
    <lineage>
        <taxon>Bacteria</taxon>
        <taxon>Bacillati</taxon>
        <taxon>Bacillota</taxon>
        <taxon>Bacilli</taxon>
        <taxon>Bacillales</taxon>
        <taxon>Bacillaceae</taxon>
        <taxon>Priestia</taxon>
    </lineage>
</organism>
<name>A0A917AUQ5_9BACI</name>
<evidence type="ECO:0000313" key="2">
    <source>
        <dbReference type="Proteomes" id="UP000605259"/>
    </source>
</evidence>
<reference evidence="1" key="1">
    <citation type="journal article" date="2014" name="Int. J. Syst. Evol. Microbiol.">
        <title>Complete genome sequence of Corynebacterium casei LMG S-19264T (=DSM 44701T), isolated from a smear-ripened cheese.</title>
        <authorList>
            <consortium name="US DOE Joint Genome Institute (JGI-PGF)"/>
            <person name="Walter F."/>
            <person name="Albersmeier A."/>
            <person name="Kalinowski J."/>
            <person name="Ruckert C."/>
        </authorList>
    </citation>
    <scope>NUCLEOTIDE SEQUENCE</scope>
    <source>
        <strain evidence="1">CGMCC 1.12698</strain>
    </source>
</reference>
<dbReference type="RefSeq" id="WP_188389032.1">
    <property type="nucleotide sequence ID" value="NZ_BMFK01000002.1"/>
</dbReference>
<keyword evidence="2" id="KW-1185">Reference proteome</keyword>
<sequence length="56" mass="6650">MVKDSDVLAVAIEDAYEKKEGELRESGDRLYERATTYFSLESLRKETVRYYKEIVR</sequence>
<accession>A0A917AUQ5</accession>
<reference evidence="1" key="2">
    <citation type="submission" date="2020-09" db="EMBL/GenBank/DDBJ databases">
        <authorList>
            <person name="Sun Q."/>
            <person name="Zhou Y."/>
        </authorList>
    </citation>
    <scope>NUCLEOTIDE SEQUENCE</scope>
    <source>
        <strain evidence="1">CGMCC 1.12698</strain>
    </source>
</reference>
<dbReference type="AlphaFoldDB" id="A0A917AUQ5"/>
<dbReference type="EMBL" id="BMFK01000002">
    <property type="protein sequence ID" value="GGE76022.1"/>
    <property type="molecule type" value="Genomic_DNA"/>
</dbReference>
<proteinExistence type="predicted"/>
<dbReference type="Proteomes" id="UP000605259">
    <property type="component" value="Unassembled WGS sequence"/>
</dbReference>